<dbReference type="AlphaFoldDB" id="A0A0P0CVY4"/>
<gene>
    <name evidence="1" type="ORF">DC20_06505</name>
</gene>
<dbReference type="PATRIC" id="fig|512763.3.peg.1438"/>
<protein>
    <submittedName>
        <fullName evidence="1">Uncharacterized protein</fullName>
    </submittedName>
</protein>
<organism evidence="1 2">
    <name type="scientific">Rufibacter tibetensis</name>
    <dbReference type="NCBI Taxonomy" id="512763"/>
    <lineage>
        <taxon>Bacteria</taxon>
        <taxon>Pseudomonadati</taxon>
        <taxon>Bacteroidota</taxon>
        <taxon>Cytophagia</taxon>
        <taxon>Cytophagales</taxon>
        <taxon>Hymenobacteraceae</taxon>
        <taxon>Rufibacter</taxon>
    </lineage>
</organism>
<name>A0A0P0CVY4_9BACT</name>
<dbReference type="EMBL" id="CP012643">
    <property type="protein sequence ID" value="ALI98683.1"/>
    <property type="molecule type" value="Genomic_DNA"/>
</dbReference>
<sequence>MWVYYFPFSAENSPAWAVASLDPFTKLKSLHMPSLLRTLLLFCCLLYSLAGRAQTTQGIIEPEPVGGTVDLALVYYKINFTQEQRQYLTEKSIELIFPISAEGKAKLEKINGVTDPVILDSLVQASARVPRFRPKEVNGVKQAAVYFYPLRYPAYGGTRPISRFDEMYRYHTAKLEDLEHVHLSGKRLEIVFGFMANSFYGKAAEYLEAGGGMKVELQYVGKKGIGSGLIMDFYGNNLKKPYPIASTREQNSGPPTLLVGMGLNKALVRKERKELFVQAELALAFHNVTPRQGDTDEEYTQFIGGGPGLVAHYLLQVGKSKPSASYGTPALSKHYVNLHAGLRSLYYSQREASGLMVEAGISYRFGTHMVDSYQWKQKP</sequence>
<reference evidence="1 2" key="1">
    <citation type="submission" date="2015-08" db="EMBL/GenBank/DDBJ databases">
        <title>Complete genome sequence of Rufibacter tibetensis strain 1351t, a radiation-resistant bacterium from tibet plateau.</title>
        <authorList>
            <person name="Dai J."/>
        </authorList>
    </citation>
    <scope>NUCLEOTIDE SEQUENCE [LARGE SCALE GENOMIC DNA]</scope>
    <source>
        <strain evidence="1 2">1351</strain>
    </source>
</reference>
<dbReference type="Proteomes" id="UP000061382">
    <property type="component" value="Chromosome"/>
</dbReference>
<dbReference type="STRING" id="512763.DC20_06505"/>
<dbReference type="KEGG" id="rti:DC20_06505"/>
<evidence type="ECO:0000313" key="2">
    <source>
        <dbReference type="Proteomes" id="UP000061382"/>
    </source>
</evidence>
<keyword evidence="2" id="KW-1185">Reference proteome</keyword>
<proteinExistence type="predicted"/>
<accession>A0A0P0CVY4</accession>
<evidence type="ECO:0000313" key="1">
    <source>
        <dbReference type="EMBL" id="ALI98683.1"/>
    </source>
</evidence>